<comment type="caution">
    <text evidence="8">The sequence shown here is derived from an EMBL/GenBank/DDBJ whole genome shotgun (WGS) entry which is preliminary data.</text>
</comment>
<dbReference type="Proteomes" id="UP001605036">
    <property type="component" value="Unassembled WGS sequence"/>
</dbReference>
<sequence>MDRCFKGEELTANPRLMVETFCKEYLGADEVIGTEIQVSKRGRATGFVQDTGILVGEEKAKALRRAFADQVPDVGVGDRVFDYGFISMCKEGYIVPWRKVGTLPRESLLRRMIFHDGRFVHRPTPLVALMILAYMPFGFVLALVRILCANIVPVSLSFTVLKLLGVKIKVKGTPPTRVDSFNNAGQSGVLFICSYRTLMDPVMLAFALRRHVSTRI</sequence>
<evidence type="ECO:0000256" key="1">
    <source>
        <dbReference type="ARBA" id="ARBA00004370"/>
    </source>
</evidence>
<dbReference type="GO" id="GO:0016020">
    <property type="term" value="C:membrane"/>
    <property type="evidence" value="ECO:0007669"/>
    <property type="project" value="UniProtKB-SubCell"/>
</dbReference>
<keyword evidence="4" id="KW-0812">Transmembrane</keyword>
<dbReference type="InterPro" id="IPR023214">
    <property type="entry name" value="HAD_sf"/>
</dbReference>
<evidence type="ECO:0000256" key="6">
    <source>
        <dbReference type="ARBA" id="ARBA00023136"/>
    </source>
</evidence>
<keyword evidence="9" id="KW-1185">Reference proteome</keyword>
<dbReference type="PANTHER" id="PTHR15486">
    <property type="entry name" value="ANCIENT UBIQUITOUS PROTEIN"/>
    <property type="match status" value="1"/>
</dbReference>
<dbReference type="PANTHER" id="PTHR15486:SF96">
    <property type="entry name" value="LIPID DROPLET-REGULATING VLDL ASSEMBLY FACTOR AUP1"/>
    <property type="match status" value="1"/>
</dbReference>
<evidence type="ECO:0000256" key="2">
    <source>
        <dbReference type="ARBA" id="ARBA00007937"/>
    </source>
</evidence>
<keyword evidence="3" id="KW-0808">Transferase</keyword>
<dbReference type="Gene3D" id="3.40.50.1000">
    <property type="entry name" value="HAD superfamily/HAD-like"/>
    <property type="match status" value="1"/>
</dbReference>
<evidence type="ECO:0000313" key="9">
    <source>
        <dbReference type="Proteomes" id="UP001605036"/>
    </source>
</evidence>
<evidence type="ECO:0000313" key="8">
    <source>
        <dbReference type="EMBL" id="KAL2611375.1"/>
    </source>
</evidence>
<keyword evidence="5" id="KW-1133">Transmembrane helix</keyword>
<gene>
    <name evidence="8" type="ORF">R1flu_023067</name>
</gene>
<evidence type="ECO:0000256" key="4">
    <source>
        <dbReference type="ARBA" id="ARBA00022692"/>
    </source>
</evidence>
<evidence type="ECO:0000259" key="7">
    <source>
        <dbReference type="Pfam" id="PF23270"/>
    </source>
</evidence>
<dbReference type="InterPro" id="IPR056462">
    <property type="entry name" value="HAD_RAM2/GPAT1-8"/>
</dbReference>
<comment type="similarity">
    <text evidence="2">Belongs to the GPAT/DAPAT family.</text>
</comment>
<evidence type="ECO:0000256" key="5">
    <source>
        <dbReference type="ARBA" id="ARBA00022989"/>
    </source>
</evidence>
<proteinExistence type="inferred from homology"/>
<dbReference type="SUPFAM" id="SSF69593">
    <property type="entry name" value="Glycerol-3-phosphate (1)-acyltransferase"/>
    <property type="match status" value="1"/>
</dbReference>
<name>A0ABD1XQZ3_9MARC</name>
<evidence type="ECO:0000256" key="3">
    <source>
        <dbReference type="ARBA" id="ARBA00022679"/>
    </source>
</evidence>
<accession>A0ABD1XQZ3</accession>
<protein>
    <recommendedName>
        <fullName evidence="7">Glycerol-3-phosphate acyltransferase RAM2/GPAT1-8 HAD-like domain-containing protein</fullName>
    </recommendedName>
</protein>
<dbReference type="Pfam" id="PF23270">
    <property type="entry name" value="HAD_RAM2_N"/>
    <property type="match status" value="1"/>
</dbReference>
<keyword evidence="6" id="KW-0472">Membrane</keyword>
<reference evidence="8 9" key="1">
    <citation type="submission" date="2024-09" db="EMBL/GenBank/DDBJ databases">
        <title>Chromosome-scale assembly of Riccia fluitans.</title>
        <authorList>
            <person name="Paukszto L."/>
            <person name="Sawicki J."/>
            <person name="Karawczyk K."/>
            <person name="Piernik-Szablinska J."/>
            <person name="Szczecinska M."/>
            <person name="Mazdziarz M."/>
        </authorList>
    </citation>
    <scope>NUCLEOTIDE SEQUENCE [LARGE SCALE GENOMIC DNA]</scope>
    <source>
        <strain evidence="8">Rf_01</strain>
        <tissue evidence="8">Aerial parts of the thallus</tissue>
    </source>
</reference>
<comment type="subcellular location">
    <subcellularLocation>
        <location evidence="1">Membrane</location>
    </subcellularLocation>
</comment>
<dbReference type="GO" id="GO:0016740">
    <property type="term" value="F:transferase activity"/>
    <property type="evidence" value="ECO:0007669"/>
    <property type="project" value="UniProtKB-KW"/>
</dbReference>
<dbReference type="AlphaFoldDB" id="A0ABD1XQZ3"/>
<dbReference type="EMBL" id="JBHFFA010000007">
    <property type="protein sequence ID" value="KAL2611375.1"/>
    <property type="molecule type" value="Genomic_DNA"/>
</dbReference>
<organism evidence="8 9">
    <name type="scientific">Riccia fluitans</name>
    <dbReference type="NCBI Taxonomy" id="41844"/>
    <lineage>
        <taxon>Eukaryota</taxon>
        <taxon>Viridiplantae</taxon>
        <taxon>Streptophyta</taxon>
        <taxon>Embryophyta</taxon>
        <taxon>Marchantiophyta</taxon>
        <taxon>Marchantiopsida</taxon>
        <taxon>Marchantiidae</taxon>
        <taxon>Marchantiales</taxon>
        <taxon>Ricciaceae</taxon>
        <taxon>Riccia</taxon>
    </lineage>
</organism>
<feature type="domain" description="Glycerol-3-phosphate acyltransferase RAM2/GPAT1-8 HAD-like" evidence="7">
    <location>
        <begin position="10"/>
        <end position="95"/>
    </location>
</feature>